<dbReference type="PANTHER" id="PTHR34061:SF11">
    <property type="entry name" value="PROTEIN, PUTATIVE-RELATED"/>
    <property type="match status" value="1"/>
</dbReference>
<evidence type="ECO:0000313" key="3">
    <source>
        <dbReference type="Proteomes" id="UP000236161"/>
    </source>
</evidence>
<evidence type="ECO:0000256" key="1">
    <source>
        <dbReference type="SAM" id="MobiDB-lite"/>
    </source>
</evidence>
<gene>
    <name evidence="2" type="ORF">AXF42_Ash007144</name>
</gene>
<dbReference type="Proteomes" id="UP000236161">
    <property type="component" value="Unassembled WGS sequence"/>
</dbReference>
<protein>
    <submittedName>
        <fullName evidence="2">Uncharacterized protein</fullName>
    </submittedName>
</protein>
<dbReference type="PANTHER" id="PTHR34061">
    <property type="entry name" value="PROTEIN, PUTATIVE-RELATED"/>
    <property type="match status" value="1"/>
</dbReference>
<proteinExistence type="predicted"/>
<evidence type="ECO:0000313" key="2">
    <source>
        <dbReference type="EMBL" id="PKA66446.1"/>
    </source>
</evidence>
<name>A0A2I0BFB7_9ASPA</name>
<keyword evidence="3" id="KW-1185">Reference proteome</keyword>
<accession>A0A2I0BFB7</accession>
<dbReference type="EMBL" id="KZ451886">
    <property type="protein sequence ID" value="PKA66446.1"/>
    <property type="molecule type" value="Genomic_DNA"/>
</dbReference>
<feature type="compositionally biased region" description="Gly residues" evidence="1">
    <location>
        <begin position="14"/>
        <end position="24"/>
    </location>
</feature>
<dbReference type="OrthoDB" id="1138139at2759"/>
<feature type="region of interest" description="Disordered" evidence="1">
    <location>
        <begin position="1"/>
        <end position="24"/>
    </location>
</feature>
<reference evidence="2 3" key="1">
    <citation type="journal article" date="2017" name="Nature">
        <title>The Apostasia genome and the evolution of orchids.</title>
        <authorList>
            <person name="Zhang G.Q."/>
            <person name="Liu K.W."/>
            <person name="Li Z."/>
            <person name="Lohaus R."/>
            <person name="Hsiao Y.Y."/>
            <person name="Niu S.C."/>
            <person name="Wang J.Y."/>
            <person name="Lin Y.C."/>
            <person name="Xu Q."/>
            <person name="Chen L.J."/>
            <person name="Yoshida K."/>
            <person name="Fujiwara S."/>
            <person name="Wang Z.W."/>
            <person name="Zhang Y.Q."/>
            <person name="Mitsuda N."/>
            <person name="Wang M."/>
            <person name="Liu G.H."/>
            <person name="Pecoraro L."/>
            <person name="Huang H.X."/>
            <person name="Xiao X.J."/>
            <person name="Lin M."/>
            <person name="Wu X.Y."/>
            <person name="Wu W.L."/>
            <person name="Chen Y.Y."/>
            <person name="Chang S.B."/>
            <person name="Sakamoto S."/>
            <person name="Ohme-Takagi M."/>
            <person name="Yagi M."/>
            <person name="Zeng S.J."/>
            <person name="Shen C.Y."/>
            <person name="Yeh C.M."/>
            <person name="Luo Y.B."/>
            <person name="Tsai W.C."/>
            <person name="Van de Peer Y."/>
            <person name="Liu Z.J."/>
        </authorList>
    </citation>
    <scope>NUCLEOTIDE SEQUENCE [LARGE SCALE GENOMIC DNA]</scope>
    <source>
        <strain evidence="3">cv. Shenzhen</strain>
        <tissue evidence="2">Stem</tissue>
    </source>
</reference>
<sequence>MNSDHGGEVPTGNPGTGVENGGGSSCAKLEGMATWVGASLASAFFASLERFSCINLATSDPDDEIEEEAKDLPLMLSARDSSFYRSDDPAFAPKLAPVWSPPSH</sequence>
<dbReference type="AlphaFoldDB" id="A0A2I0BFB7"/>
<dbReference type="STRING" id="1088818.A0A2I0BFB7"/>
<organism evidence="2 3">
    <name type="scientific">Apostasia shenzhenica</name>
    <dbReference type="NCBI Taxonomy" id="1088818"/>
    <lineage>
        <taxon>Eukaryota</taxon>
        <taxon>Viridiplantae</taxon>
        <taxon>Streptophyta</taxon>
        <taxon>Embryophyta</taxon>
        <taxon>Tracheophyta</taxon>
        <taxon>Spermatophyta</taxon>
        <taxon>Magnoliopsida</taxon>
        <taxon>Liliopsida</taxon>
        <taxon>Asparagales</taxon>
        <taxon>Orchidaceae</taxon>
        <taxon>Apostasioideae</taxon>
        <taxon>Apostasia</taxon>
    </lineage>
</organism>